<evidence type="ECO:0000256" key="13">
    <source>
        <dbReference type="ARBA" id="ARBA00036671"/>
    </source>
</evidence>
<dbReference type="PANTHER" id="PTHR11035">
    <property type="entry name" value="VERY-LONG-CHAIN (3R)-3-HYDROXYACYL-COA DEHYDRATASE"/>
    <property type="match status" value="1"/>
</dbReference>
<dbReference type="OrthoDB" id="46988at2759"/>
<dbReference type="Pfam" id="PF04387">
    <property type="entry name" value="PTPLA"/>
    <property type="match status" value="1"/>
</dbReference>
<evidence type="ECO:0000313" key="16">
    <source>
        <dbReference type="Proteomes" id="UP000887226"/>
    </source>
</evidence>
<reference evidence="15" key="1">
    <citation type="journal article" date="2021" name="IMA Fungus">
        <title>Genomic characterization of three marine fungi, including Emericellopsis atlantica sp. nov. with signatures of a generalist lifestyle and marine biomass degradation.</title>
        <authorList>
            <person name="Hagestad O.C."/>
            <person name="Hou L."/>
            <person name="Andersen J.H."/>
            <person name="Hansen E.H."/>
            <person name="Altermark B."/>
            <person name="Li C."/>
            <person name="Kuhnert E."/>
            <person name="Cox R.J."/>
            <person name="Crous P.W."/>
            <person name="Spatafora J.W."/>
            <person name="Lail K."/>
            <person name="Amirebrahimi M."/>
            <person name="Lipzen A."/>
            <person name="Pangilinan J."/>
            <person name="Andreopoulos W."/>
            <person name="Hayes R.D."/>
            <person name="Ng V."/>
            <person name="Grigoriev I.V."/>
            <person name="Jackson S.A."/>
            <person name="Sutton T.D.S."/>
            <person name="Dobson A.D.W."/>
            <person name="Rama T."/>
        </authorList>
    </citation>
    <scope>NUCLEOTIDE SEQUENCE</scope>
    <source>
        <strain evidence="15">TRa3180A</strain>
    </source>
</reference>
<keyword evidence="9 14" id="KW-0443">Lipid metabolism</keyword>
<keyword evidence="10 14" id="KW-0472">Membrane</keyword>
<dbReference type="GO" id="GO:0030497">
    <property type="term" value="P:fatty acid elongation"/>
    <property type="evidence" value="ECO:0007669"/>
    <property type="project" value="TreeGrafter"/>
</dbReference>
<gene>
    <name evidence="15" type="ORF">BJ878DRAFT_273603</name>
</gene>
<dbReference type="GO" id="GO:0030148">
    <property type="term" value="P:sphingolipid biosynthetic process"/>
    <property type="evidence" value="ECO:0007669"/>
    <property type="project" value="TreeGrafter"/>
</dbReference>
<evidence type="ECO:0000256" key="9">
    <source>
        <dbReference type="ARBA" id="ARBA00023098"/>
    </source>
</evidence>
<feature type="transmembrane region" description="Helical" evidence="14">
    <location>
        <begin position="114"/>
        <end position="132"/>
    </location>
</feature>
<evidence type="ECO:0000256" key="14">
    <source>
        <dbReference type="RuleBase" id="RU363109"/>
    </source>
</evidence>
<keyword evidence="12 14" id="KW-0456">Lyase</keyword>
<comment type="subcellular location">
    <subcellularLocation>
        <location evidence="14">Endoplasmic reticulum membrane</location>
        <topology evidence="14">Multi-pass membrane protein</topology>
    </subcellularLocation>
    <subcellularLocation>
        <location evidence="1">Membrane</location>
        <topology evidence="1">Multi-pass membrane protein</topology>
    </subcellularLocation>
</comment>
<comment type="similarity">
    <text evidence="3 14">Belongs to the very long-chain fatty acids dehydratase HACD family.</text>
</comment>
<dbReference type="EMBL" id="MU254363">
    <property type="protein sequence ID" value="KAG9240706.1"/>
    <property type="molecule type" value="Genomic_DNA"/>
</dbReference>
<dbReference type="Proteomes" id="UP000887226">
    <property type="component" value="Unassembled WGS sequence"/>
</dbReference>
<organism evidence="15 16">
    <name type="scientific">Calycina marina</name>
    <dbReference type="NCBI Taxonomy" id="1763456"/>
    <lineage>
        <taxon>Eukaryota</taxon>
        <taxon>Fungi</taxon>
        <taxon>Dikarya</taxon>
        <taxon>Ascomycota</taxon>
        <taxon>Pezizomycotina</taxon>
        <taxon>Leotiomycetes</taxon>
        <taxon>Helotiales</taxon>
        <taxon>Pezizellaceae</taxon>
        <taxon>Calycina</taxon>
    </lineage>
</organism>
<dbReference type="AlphaFoldDB" id="A0A9P8CCX6"/>
<comment type="caution">
    <text evidence="14">Lacks conserved residue(s) required for the propagation of feature annotation.</text>
</comment>
<comment type="caution">
    <text evidence="15">The sequence shown here is derived from an EMBL/GenBank/DDBJ whole genome shotgun (WGS) entry which is preliminary data.</text>
</comment>
<keyword evidence="11 14" id="KW-0275">Fatty acid biosynthesis</keyword>
<evidence type="ECO:0000256" key="10">
    <source>
        <dbReference type="ARBA" id="ARBA00023136"/>
    </source>
</evidence>
<dbReference type="EC" id="4.2.1.134" evidence="4 14"/>
<evidence type="ECO:0000256" key="7">
    <source>
        <dbReference type="ARBA" id="ARBA00022832"/>
    </source>
</evidence>
<evidence type="ECO:0000256" key="1">
    <source>
        <dbReference type="ARBA" id="ARBA00004141"/>
    </source>
</evidence>
<keyword evidence="5 14" id="KW-0444">Lipid biosynthesis</keyword>
<keyword evidence="7 14" id="KW-0276">Fatty acid metabolism</keyword>
<feature type="transmembrane region" description="Helical" evidence="14">
    <location>
        <begin position="139"/>
        <end position="159"/>
    </location>
</feature>
<keyword evidence="14" id="KW-0256">Endoplasmic reticulum</keyword>
<feature type="transmembrane region" description="Helical" evidence="14">
    <location>
        <begin position="7"/>
        <end position="32"/>
    </location>
</feature>
<evidence type="ECO:0000256" key="12">
    <source>
        <dbReference type="ARBA" id="ARBA00023239"/>
    </source>
</evidence>
<evidence type="ECO:0000256" key="8">
    <source>
        <dbReference type="ARBA" id="ARBA00022989"/>
    </source>
</evidence>
<proteinExistence type="inferred from homology"/>
<feature type="transmembrane region" description="Helical" evidence="14">
    <location>
        <begin position="171"/>
        <end position="190"/>
    </location>
</feature>
<evidence type="ECO:0000256" key="2">
    <source>
        <dbReference type="ARBA" id="ARBA00005194"/>
    </source>
</evidence>
<accession>A0A9P8CCX6</accession>
<keyword evidence="16" id="KW-1185">Reference proteome</keyword>
<dbReference type="PANTHER" id="PTHR11035:SF3">
    <property type="entry name" value="VERY-LONG-CHAIN (3R)-3-HYDROXYACYL-COA DEHYDRATASE"/>
    <property type="match status" value="1"/>
</dbReference>
<evidence type="ECO:0000313" key="15">
    <source>
        <dbReference type="EMBL" id="KAG9240706.1"/>
    </source>
</evidence>
<evidence type="ECO:0000256" key="11">
    <source>
        <dbReference type="ARBA" id="ARBA00023160"/>
    </source>
</evidence>
<comment type="pathway">
    <text evidence="2 14">Lipid metabolism; fatty acid biosynthesis.</text>
</comment>
<dbReference type="GO" id="GO:0042761">
    <property type="term" value="P:very long-chain fatty acid biosynthetic process"/>
    <property type="evidence" value="ECO:0007669"/>
    <property type="project" value="TreeGrafter"/>
</dbReference>
<comment type="catalytic activity">
    <reaction evidence="13 14">
        <text>a very-long-chain (3R)-3-hydroxyacyl-CoA = a very-long-chain (2E)-enoyl-CoA + H2O</text>
        <dbReference type="Rhea" id="RHEA:45812"/>
        <dbReference type="ChEBI" id="CHEBI:15377"/>
        <dbReference type="ChEBI" id="CHEBI:83728"/>
        <dbReference type="ChEBI" id="CHEBI:85440"/>
        <dbReference type="EC" id="4.2.1.134"/>
    </reaction>
</comment>
<keyword evidence="6 14" id="KW-0812">Transmembrane</keyword>
<dbReference type="GO" id="GO:0102158">
    <property type="term" value="F:very-long-chain (3R)-3-hydroxyacyl-CoA dehydratase activity"/>
    <property type="evidence" value="ECO:0007669"/>
    <property type="project" value="UniProtKB-EC"/>
</dbReference>
<evidence type="ECO:0000256" key="5">
    <source>
        <dbReference type="ARBA" id="ARBA00022516"/>
    </source>
</evidence>
<evidence type="ECO:0000256" key="4">
    <source>
        <dbReference type="ARBA" id="ARBA00013122"/>
    </source>
</evidence>
<evidence type="ECO:0000256" key="3">
    <source>
        <dbReference type="ARBA" id="ARBA00007811"/>
    </source>
</evidence>
<keyword evidence="8 14" id="KW-1133">Transmembrane helix</keyword>
<dbReference type="GO" id="GO:0005789">
    <property type="term" value="C:endoplasmic reticulum membrane"/>
    <property type="evidence" value="ECO:0007669"/>
    <property type="project" value="UniProtKB-SubCell"/>
</dbReference>
<protein>
    <recommendedName>
        <fullName evidence="4 14">Very-long-chain (3R)-3-hydroxyacyl-CoA dehydratase</fullName>
        <ecNumber evidence="4 14">4.2.1.134</ecNumber>
    </recommendedName>
</protein>
<sequence>MSSLKQLYLYMYNLAGCILWTLLLARVSTVVFGPTSTYRDTYVYVGEYARNIQTAALLEIVHSAIGLVRAPLIPTFIQTVAKNLILWTIVQPFPSIASSPAYTILIIAWSTGEVIRYLYFSLLLSGVVPKFITWLRYSAFVLIYPIGIGSEMWLILQAIGQCDQGWLLDVMWGELALYIPGMPFLYSYMLKQRRKTIGSKAAERKQRH</sequence>
<evidence type="ECO:0000256" key="6">
    <source>
        <dbReference type="ARBA" id="ARBA00022692"/>
    </source>
</evidence>
<comment type="function">
    <text evidence="14">Catalyzes the third of the four reactions of the long-chain fatty acids elongation cycle. This endoplasmic reticulum-bound enzymatic process, allows the addition of two carbons to the chain of long- and very long-chain fatty acids/VLCFAs per cycle. This enzyme catalyzes the dehydration of the 3-hydroxyacyl-CoA intermediate into trans-2,3-enoyl-CoA, within each cycle of fatty acid elongation. Thereby, it participates to the production of VLCFAs of different chain lengths that are involved in multiple biological processes as precursors of membrane lipids and lipid mediators.</text>
</comment>
<name>A0A9P8CCX6_9HELO</name>
<dbReference type="InterPro" id="IPR007482">
    <property type="entry name" value="Tyr_Pase-like_PTPLA"/>
</dbReference>